<dbReference type="Proteomes" id="UP000197138">
    <property type="component" value="Unassembled WGS sequence"/>
</dbReference>
<feature type="region of interest" description="Disordered" evidence="1">
    <location>
        <begin position="41"/>
        <end position="95"/>
    </location>
</feature>
<organism evidence="2 3">
    <name type="scientific">Punica granatum</name>
    <name type="common">Pomegranate</name>
    <dbReference type="NCBI Taxonomy" id="22663"/>
    <lineage>
        <taxon>Eukaryota</taxon>
        <taxon>Viridiplantae</taxon>
        <taxon>Streptophyta</taxon>
        <taxon>Embryophyta</taxon>
        <taxon>Tracheophyta</taxon>
        <taxon>Spermatophyta</taxon>
        <taxon>Magnoliopsida</taxon>
        <taxon>eudicotyledons</taxon>
        <taxon>Gunneridae</taxon>
        <taxon>Pentapetalae</taxon>
        <taxon>rosids</taxon>
        <taxon>malvids</taxon>
        <taxon>Myrtales</taxon>
        <taxon>Lythraceae</taxon>
        <taxon>Punica</taxon>
    </lineage>
</organism>
<dbReference type="AlphaFoldDB" id="A0A218WPZ7"/>
<dbReference type="EMBL" id="MTKT01003794">
    <property type="protein sequence ID" value="OWM74072.1"/>
    <property type="molecule type" value="Genomic_DNA"/>
</dbReference>
<gene>
    <name evidence="2" type="ORF">CDL15_Pgr008383</name>
</gene>
<accession>A0A218WPZ7</accession>
<sequence length="95" mass="10425">MVRSTHNIYHSVSQAGSIPSLFCFYRRRVRKAGSGNNTFSCIPSAEGGGELDGKEEADGEEEEAEKLGDCLSDGHTLVPEDEWHGNDYDDYGVAR</sequence>
<reference evidence="3" key="1">
    <citation type="journal article" date="2017" name="Plant J.">
        <title>The pomegranate (Punica granatum L.) genome and the genomics of punicalagin biosynthesis.</title>
        <authorList>
            <person name="Qin G."/>
            <person name="Xu C."/>
            <person name="Ming R."/>
            <person name="Tang H."/>
            <person name="Guyot R."/>
            <person name="Kramer E.M."/>
            <person name="Hu Y."/>
            <person name="Yi X."/>
            <person name="Qi Y."/>
            <person name="Xu X."/>
            <person name="Gao Z."/>
            <person name="Pan H."/>
            <person name="Jian J."/>
            <person name="Tian Y."/>
            <person name="Yue Z."/>
            <person name="Xu Y."/>
        </authorList>
    </citation>
    <scope>NUCLEOTIDE SEQUENCE [LARGE SCALE GENOMIC DNA]</scope>
    <source>
        <strain evidence="3">cv. Dabenzi</strain>
    </source>
</reference>
<evidence type="ECO:0000256" key="1">
    <source>
        <dbReference type="SAM" id="MobiDB-lite"/>
    </source>
</evidence>
<protein>
    <submittedName>
        <fullName evidence="2">Uncharacterized protein</fullName>
    </submittedName>
</protein>
<evidence type="ECO:0000313" key="2">
    <source>
        <dbReference type="EMBL" id="OWM74072.1"/>
    </source>
</evidence>
<evidence type="ECO:0000313" key="3">
    <source>
        <dbReference type="Proteomes" id="UP000197138"/>
    </source>
</evidence>
<name>A0A218WPZ7_PUNGR</name>
<proteinExistence type="predicted"/>
<comment type="caution">
    <text evidence="2">The sequence shown here is derived from an EMBL/GenBank/DDBJ whole genome shotgun (WGS) entry which is preliminary data.</text>
</comment>